<keyword evidence="2 4" id="KW-0472">Membrane</keyword>
<comment type="similarity">
    <text evidence="4">Belongs to the BamB family.</text>
</comment>
<keyword evidence="3 4" id="KW-0998">Cell outer membrane</keyword>
<name>A0A7G8Q2Y1_9GAMM</name>
<comment type="subunit">
    <text evidence="4">Part of the Bam complex.</text>
</comment>
<dbReference type="Pfam" id="PF13360">
    <property type="entry name" value="PQQ_2"/>
    <property type="match status" value="1"/>
</dbReference>
<feature type="domain" description="Pyrrolo-quinoline quinone repeat" evidence="5">
    <location>
        <begin position="86"/>
        <end position="332"/>
    </location>
</feature>
<dbReference type="PANTHER" id="PTHR34512">
    <property type="entry name" value="CELL SURFACE PROTEIN"/>
    <property type="match status" value="1"/>
</dbReference>
<keyword evidence="4" id="KW-0449">Lipoprotein</keyword>
<protein>
    <recommendedName>
        <fullName evidence="4">Outer membrane protein assembly factor BamB</fullName>
    </recommendedName>
</protein>
<dbReference type="GO" id="GO:0009279">
    <property type="term" value="C:cell outer membrane"/>
    <property type="evidence" value="ECO:0007669"/>
    <property type="project" value="UniProtKB-SubCell"/>
</dbReference>
<evidence type="ECO:0000256" key="1">
    <source>
        <dbReference type="ARBA" id="ARBA00022729"/>
    </source>
</evidence>
<dbReference type="RefSeq" id="WP_187056601.1">
    <property type="nucleotide sequence ID" value="NZ_CP060412.1"/>
</dbReference>
<evidence type="ECO:0000313" key="6">
    <source>
        <dbReference type="EMBL" id="QNK01139.1"/>
    </source>
</evidence>
<dbReference type="InterPro" id="IPR002372">
    <property type="entry name" value="PQQ_rpt_dom"/>
</dbReference>
<accession>A0A7G8Q2Y1</accession>
<dbReference type="Proteomes" id="UP000515873">
    <property type="component" value="Chromosome"/>
</dbReference>
<evidence type="ECO:0000256" key="3">
    <source>
        <dbReference type="ARBA" id="ARBA00023237"/>
    </source>
</evidence>
<dbReference type="InterPro" id="IPR011047">
    <property type="entry name" value="Quinoprotein_ADH-like_sf"/>
</dbReference>
<keyword evidence="1 4" id="KW-0732">Signal</keyword>
<dbReference type="AlphaFoldDB" id="A0A7G8Q2Y1"/>
<dbReference type="EMBL" id="CP060412">
    <property type="protein sequence ID" value="QNK01139.1"/>
    <property type="molecule type" value="Genomic_DNA"/>
</dbReference>
<organism evidence="6 7">
    <name type="scientific">Dyella telluris</name>
    <dbReference type="NCBI Taxonomy" id="2763498"/>
    <lineage>
        <taxon>Bacteria</taxon>
        <taxon>Pseudomonadati</taxon>
        <taxon>Pseudomonadota</taxon>
        <taxon>Gammaproteobacteria</taxon>
        <taxon>Lysobacterales</taxon>
        <taxon>Rhodanobacteraceae</taxon>
        <taxon>Dyella</taxon>
    </lineage>
</organism>
<reference evidence="6 7" key="1">
    <citation type="submission" date="2020-08" db="EMBL/GenBank/DDBJ databases">
        <title>Dyella sp. G9 isolated from forest soil.</title>
        <authorList>
            <person name="Fu J."/>
            <person name="Qiu L."/>
        </authorList>
    </citation>
    <scope>NUCLEOTIDE SEQUENCE [LARGE SCALE GENOMIC DNA]</scope>
    <source>
        <strain evidence="6 7">G9</strain>
    </source>
</reference>
<dbReference type="KEGG" id="dtl:H8F01_19085"/>
<keyword evidence="4" id="KW-0564">Palmitate</keyword>
<gene>
    <name evidence="4 6" type="primary">bamB</name>
    <name evidence="6" type="ORF">H8F01_19085</name>
</gene>
<sequence length="408" mass="43691">MKAEVKKRGAMRRVWLVALTSLVVLAGCHSFKKENVQPPTPLAKDFKPTTQVTKLWTTSVGDGAGESGVRLRPAFADGVLYACSTDGKVAAIDATSGKTLWTKSSRTQGWFGWGDKKRADALYAGGPMVSGDLLVVGTLDGHVYGINAKDGSPRWESVVNSEVISSPVISGNLVVARTQDGRLYGFDSATGERRWVYDQDTVPLLSLRGNGPLLAANGVVFYGSDAGKLVALRLDNGEKLWEQTLASGEGRTEIDRLADADGAILLSGTTLYGAAYHGNLAAVDGPSGRPLWGRPFSTFTSLDVTDTAIYGVNDESQVWAFDKNGGSDMWKNDALKYRWLTGPAVLGNYVVVGDLEGYVHFLQTGDGALAARERLSKKAIRAQPLVVGDIVYVEDVKGRIGAYRLGGR</sequence>
<dbReference type="InterPro" id="IPR015943">
    <property type="entry name" value="WD40/YVTN_repeat-like_dom_sf"/>
</dbReference>
<dbReference type="InterPro" id="IPR018391">
    <property type="entry name" value="PQQ_b-propeller_rpt"/>
</dbReference>
<comment type="subcellular location">
    <subcellularLocation>
        <location evidence="4">Cell outer membrane</location>
        <topology evidence="4">Lipid-anchor</topology>
    </subcellularLocation>
</comment>
<dbReference type="HAMAP" id="MF_00923">
    <property type="entry name" value="OM_assembly_BamB"/>
    <property type="match status" value="1"/>
</dbReference>
<evidence type="ECO:0000256" key="2">
    <source>
        <dbReference type="ARBA" id="ARBA00023136"/>
    </source>
</evidence>
<dbReference type="NCBIfam" id="TIGR03300">
    <property type="entry name" value="assembly_YfgL"/>
    <property type="match status" value="1"/>
</dbReference>
<dbReference type="SMART" id="SM00564">
    <property type="entry name" value="PQQ"/>
    <property type="match status" value="5"/>
</dbReference>
<evidence type="ECO:0000259" key="5">
    <source>
        <dbReference type="Pfam" id="PF13360"/>
    </source>
</evidence>
<proteinExistence type="inferred from homology"/>
<dbReference type="SUPFAM" id="SSF50998">
    <property type="entry name" value="Quinoprotein alcohol dehydrogenase-like"/>
    <property type="match status" value="1"/>
</dbReference>
<dbReference type="InterPro" id="IPR017687">
    <property type="entry name" value="BamB"/>
</dbReference>
<dbReference type="PANTHER" id="PTHR34512:SF30">
    <property type="entry name" value="OUTER MEMBRANE PROTEIN ASSEMBLY FACTOR BAMB"/>
    <property type="match status" value="1"/>
</dbReference>
<comment type="function">
    <text evidence="4">Part of the outer membrane protein assembly complex, which is involved in assembly and insertion of beta-barrel proteins into the outer membrane.</text>
</comment>
<evidence type="ECO:0000313" key="7">
    <source>
        <dbReference type="Proteomes" id="UP000515873"/>
    </source>
</evidence>
<keyword evidence="7" id="KW-1185">Reference proteome</keyword>
<dbReference type="PROSITE" id="PS51257">
    <property type="entry name" value="PROKAR_LIPOPROTEIN"/>
    <property type="match status" value="1"/>
</dbReference>
<dbReference type="GO" id="GO:0051205">
    <property type="term" value="P:protein insertion into membrane"/>
    <property type="evidence" value="ECO:0007669"/>
    <property type="project" value="UniProtKB-UniRule"/>
</dbReference>
<evidence type="ECO:0000256" key="4">
    <source>
        <dbReference type="HAMAP-Rule" id="MF_00923"/>
    </source>
</evidence>
<dbReference type="Gene3D" id="2.130.10.10">
    <property type="entry name" value="YVTN repeat-like/Quinoprotein amine dehydrogenase"/>
    <property type="match status" value="1"/>
</dbReference>
<dbReference type="GO" id="GO:0043165">
    <property type="term" value="P:Gram-negative-bacterium-type cell outer membrane assembly"/>
    <property type="evidence" value="ECO:0007669"/>
    <property type="project" value="UniProtKB-UniRule"/>
</dbReference>